<name>A0A9D2D8N8_9FIRM</name>
<evidence type="ECO:0000256" key="1">
    <source>
        <dbReference type="ARBA" id="ARBA00010243"/>
    </source>
</evidence>
<reference evidence="9" key="2">
    <citation type="submission" date="2021-04" db="EMBL/GenBank/DDBJ databases">
        <authorList>
            <person name="Gilroy R."/>
        </authorList>
    </citation>
    <scope>NUCLEOTIDE SEQUENCE</scope>
    <source>
        <strain evidence="9">ChiGjej1B1-13045</strain>
    </source>
</reference>
<dbReference type="InterPro" id="IPR001405">
    <property type="entry name" value="UPF0758"/>
</dbReference>
<keyword evidence="3" id="KW-0479">Metal-binding</keyword>
<dbReference type="Gene3D" id="3.40.140.10">
    <property type="entry name" value="Cytidine Deaminase, domain 2"/>
    <property type="match status" value="1"/>
</dbReference>
<dbReference type="Pfam" id="PF04002">
    <property type="entry name" value="RadC"/>
    <property type="match status" value="1"/>
</dbReference>
<evidence type="ECO:0000256" key="2">
    <source>
        <dbReference type="ARBA" id="ARBA00022670"/>
    </source>
</evidence>
<dbReference type="SUPFAM" id="SSF102712">
    <property type="entry name" value="JAB1/MPN domain"/>
    <property type="match status" value="1"/>
</dbReference>
<sequence>MSKNNTIKEMYQEDRPYEKCERFGAENLTDAELLAVLLRTGTRGENSLQLAHRLIQSDLSGRGILNIHRWTFEQLTRVRGIGRVKAIQILCLSELAKRMARSAAVESLDFSQPDTIAKYYMEDMRHREKEILKLLLLNTRTRLIGEINVSTGTVDTALVSPRELFMEALQRNAVCIILLHNHPSGDPTPSLADVQITRRIYEAGALIGIELLDHIIIGDNCFVSMKEKGVFQ</sequence>
<organism evidence="9 10">
    <name type="scientific">Candidatus Mediterraneibacter stercorigallinarum</name>
    <dbReference type="NCBI Taxonomy" id="2838686"/>
    <lineage>
        <taxon>Bacteria</taxon>
        <taxon>Bacillati</taxon>
        <taxon>Bacillota</taxon>
        <taxon>Clostridia</taxon>
        <taxon>Lachnospirales</taxon>
        <taxon>Lachnospiraceae</taxon>
        <taxon>Mediterraneibacter</taxon>
    </lineage>
</organism>
<dbReference type="NCBIfam" id="NF000642">
    <property type="entry name" value="PRK00024.1"/>
    <property type="match status" value="1"/>
</dbReference>
<dbReference type="EMBL" id="DXCD01000018">
    <property type="protein sequence ID" value="HIZ12413.1"/>
    <property type="molecule type" value="Genomic_DNA"/>
</dbReference>
<gene>
    <name evidence="9" type="primary">radC</name>
    <name evidence="9" type="ORF">H9817_00585</name>
</gene>
<keyword evidence="5" id="KW-0862">Zinc</keyword>
<dbReference type="GO" id="GO:0008237">
    <property type="term" value="F:metallopeptidase activity"/>
    <property type="evidence" value="ECO:0007669"/>
    <property type="project" value="UniProtKB-KW"/>
</dbReference>
<dbReference type="InterPro" id="IPR037518">
    <property type="entry name" value="MPN"/>
</dbReference>
<reference evidence="9" key="1">
    <citation type="journal article" date="2021" name="PeerJ">
        <title>Extensive microbial diversity within the chicken gut microbiome revealed by metagenomics and culture.</title>
        <authorList>
            <person name="Gilroy R."/>
            <person name="Ravi A."/>
            <person name="Getino M."/>
            <person name="Pursley I."/>
            <person name="Horton D.L."/>
            <person name="Alikhan N.F."/>
            <person name="Baker D."/>
            <person name="Gharbi K."/>
            <person name="Hall N."/>
            <person name="Watson M."/>
            <person name="Adriaenssens E.M."/>
            <person name="Foster-Nyarko E."/>
            <person name="Jarju S."/>
            <person name="Secka A."/>
            <person name="Antonio M."/>
            <person name="Oren A."/>
            <person name="Chaudhuri R.R."/>
            <person name="La Ragione R."/>
            <person name="Hildebrand F."/>
            <person name="Pallen M.J."/>
        </authorList>
    </citation>
    <scope>NUCLEOTIDE SEQUENCE</scope>
    <source>
        <strain evidence="9">ChiGjej1B1-13045</strain>
    </source>
</reference>
<dbReference type="InterPro" id="IPR046778">
    <property type="entry name" value="UPF0758_N"/>
</dbReference>
<keyword evidence="2" id="KW-0645">Protease</keyword>
<comment type="caution">
    <text evidence="9">The sequence shown here is derived from an EMBL/GenBank/DDBJ whole genome shotgun (WGS) entry which is preliminary data.</text>
</comment>
<evidence type="ECO:0000259" key="8">
    <source>
        <dbReference type="PROSITE" id="PS50249"/>
    </source>
</evidence>
<dbReference type="PROSITE" id="PS01302">
    <property type="entry name" value="UPF0758"/>
    <property type="match status" value="1"/>
</dbReference>
<evidence type="ECO:0000256" key="3">
    <source>
        <dbReference type="ARBA" id="ARBA00022723"/>
    </source>
</evidence>
<comment type="similarity">
    <text evidence="1 7">Belongs to the UPF0758 family.</text>
</comment>
<proteinExistence type="inferred from homology"/>
<dbReference type="CDD" id="cd08071">
    <property type="entry name" value="MPN_DUF2466"/>
    <property type="match status" value="1"/>
</dbReference>
<dbReference type="PANTHER" id="PTHR30471:SF3">
    <property type="entry name" value="UPF0758 PROTEIN YEES-RELATED"/>
    <property type="match status" value="1"/>
</dbReference>
<dbReference type="AlphaFoldDB" id="A0A9D2D8N8"/>
<evidence type="ECO:0000313" key="9">
    <source>
        <dbReference type="EMBL" id="HIZ12413.1"/>
    </source>
</evidence>
<dbReference type="GO" id="GO:0006508">
    <property type="term" value="P:proteolysis"/>
    <property type="evidence" value="ECO:0007669"/>
    <property type="project" value="UniProtKB-KW"/>
</dbReference>
<dbReference type="Proteomes" id="UP000824017">
    <property type="component" value="Unassembled WGS sequence"/>
</dbReference>
<dbReference type="InterPro" id="IPR025657">
    <property type="entry name" value="RadC_JAB"/>
</dbReference>
<evidence type="ECO:0000256" key="7">
    <source>
        <dbReference type="RuleBase" id="RU003797"/>
    </source>
</evidence>
<dbReference type="PROSITE" id="PS50249">
    <property type="entry name" value="MPN"/>
    <property type="match status" value="1"/>
</dbReference>
<evidence type="ECO:0000256" key="6">
    <source>
        <dbReference type="ARBA" id="ARBA00023049"/>
    </source>
</evidence>
<evidence type="ECO:0000313" key="10">
    <source>
        <dbReference type="Proteomes" id="UP000824017"/>
    </source>
</evidence>
<dbReference type="PANTHER" id="PTHR30471">
    <property type="entry name" value="DNA REPAIR PROTEIN RADC"/>
    <property type="match status" value="1"/>
</dbReference>
<keyword evidence="4" id="KW-0378">Hydrolase</keyword>
<dbReference type="GO" id="GO:0046872">
    <property type="term" value="F:metal ion binding"/>
    <property type="evidence" value="ECO:0007669"/>
    <property type="project" value="UniProtKB-KW"/>
</dbReference>
<evidence type="ECO:0000256" key="4">
    <source>
        <dbReference type="ARBA" id="ARBA00022801"/>
    </source>
</evidence>
<feature type="domain" description="MPN" evidence="8">
    <location>
        <begin position="109"/>
        <end position="231"/>
    </location>
</feature>
<keyword evidence="6" id="KW-0482">Metalloprotease</keyword>
<evidence type="ECO:0000256" key="5">
    <source>
        <dbReference type="ARBA" id="ARBA00022833"/>
    </source>
</evidence>
<accession>A0A9D2D8N8</accession>
<dbReference type="InterPro" id="IPR020891">
    <property type="entry name" value="UPF0758_CS"/>
</dbReference>
<dbReference type="NCBIfam" id="TIGR00608">
    <property type="entry name" value="radc"/>
    <property type="match status" value="1"/>
</dbReference>
<dbReference type="Pfam" id="PF20582">
    <property type="entry name" value="UPF0758_N"/>
    <property type="match status" value="1"/>
</dbReference>
<protein>
    <submittedName>
        <fullName evidence="9">DNA repair protein RadC</fullName>
    </submittedName>
</protein>